<feature type="domain" description="C2H2-type" evidence="9">
    <location>
        <begin position="344"/>
        <end position="371"/>
    </location>
</feature>
<keyword evidence="11" id="KW-1185">Reference proteome</keyword>
<keyword evidence="3" id="KW-0677">Repeat</keyword>
<dbReference type="PANTHER" id="PTHR16515:SF35">
    <property type="entry name" value="FEZ FAMILY ZINC FINGER PROTEIN 2"/>
    <property type="match status" value="1"/>
</dbReference>
<evidence type="ECO:0000256" key="6">
    <source>
        <dbReference type="ARBA" id="ARBA00023242"/>
    </source>
</evidence>
<dbReference type="GO" id="GO:0005634">
    <property type="term" value="C:nucleus"/>
    <property type="evidence" value="ECO:0007669"/>
    <property type="project" value="UniProtKB-SubCell"/>
</dbReference>
<proteinExistence type="predicted"/>
<keyword evidence="2" id="KW-0479">Metal-binding</keyword>
<name>A0AAD9P691_RIDPI</name>
<feature type="domain" description="C2H2-type" evidence="9">
    <location>
        <begin position="400"/>
        <end position="425"/>
    </location>
</feature>
<comment type="subcellular location">
    <subcellularLocation>
        <location evidence="1">Nucleus</location>
    </subcellularLocation>
</comment>
<dbReference type="EMBL" id="JAODUO010000120">
    <property type="protein sequence ID" value="KAK2188878.1"/>
    <property type="molecule type" value="Genomic_DNA"/>
</dbReference>
<feature type="region of interest" description="Disordered" evidence="8">
    <location>
        <begin position="1"/>
        <end position="26"/>
    </location>
</feature>
<dbReference type="PROSITE" id="PS50157">
    <property type="entry name" value="ZINC_FINGER_C2H2_2"/>
    <property type="match status" value="4"/>
</dbReference>
<dbReference type="FunFam" id="3.30.160.60:FF:000512">
    <property type="entry name" value="zinc finger protein 197 isoform X1"/>
    <property type="match status" value="1"/>
</dbReference>
<dbReference type="Proteomes" id="UP001209878">
    <property type="component" value="Unassembled WGS sequence"/>
</dbReference>
<dbReference type="FunFam" id="3.30.160.60:FF:000557">
    <property type="entry name" value="zinc finger and SCAN domain-containing protein 29"/>
    <property type="match status" value="1"/>
</dbReference>
<feature type="domain" description="C2H2-type" evidence="9">
    <location>
        <begin position="372"/>
        <end position="399"/>
    </location>
</feature>
<sequence>MPTPALSPRDSDTPEDMSTCCSGTAEQERKDTVTRTSCTTCPSSEHAVSPRTFTTSEKSAFNRVKDHASLHATTKQEQRKQQASVFPMARHGFQRPTLLPPTLLQTINCSKRYQGDCGGMEHVDVGRLLVGDVARMAAVGGTSLANLQLMTYRDPRLPITNYWLYLSKLFANAPRPGSAPGNVVPSPAERQVYPQYSTGVPFGSGLTMSRFHDNADLRRDDNRLLNNTAISSHLQSFDAPEQGAPQCTVPDRRDLTSRPVTCNFTPNKCDVIETEVRPLPEMCGVLASSRPTSPPVHYHVTRQEVDPSNAPPTKKYKCDLCGKAFSRSNTLVTHRRIHTGEKPFGCEMCGRAFRQPGNLTRHRLTHTTIKPFVCSVCQKAFNRSSNLHTHLRTHADRPTCRCPYCGQCFRQKADLKRHCFLHTGR</sequence>
<evidence type="ECO:0000313" key="10">
    <source>
        <dbReference type="EMBL" id="KAK2188878.1"/>
    </source>
</evidence>
<evidence type="ECO:0000256" key="5">
    <source>
        <dbReference type="ARBA" id="ARBA00022833"/>
    </source>
</evidence>
<dbReference type="PROSITE" id="PS00028">
    <property type="entry name" value="ZINC_FINGER_C2H2_1"/>
    <property type="match status" value="4"/>
</dbReference>
<comment type="caution">
    <text evidence="10">The sequence shown here is derived from an EMBL/GenBank/DDBJ whole genome shotgun (WGS) entry which is preliminary data.</text>
</comment>
<evidence type="ECO:0000256" key="4">
    <source>
        <dbReference type="ARBA" id="ARBA00022771"/>
    </source>
</evidence>
<dbReference type="Gene3D" id="3.30.160.60">
    <property type="entry name" value="Classic Zinc Finger"/>
    <property type="match status" value="4"/>
</dbReference>
<dbReference type="Pfam" id="PF00096">
    <property type="entry name" value="zf-C2H2"/>
    <property type="match status" value="3"/>
</dbReference>
<dbReference type="InterPro" id="IPR050331">
    <property type="entry name" value="Zinc_finger"/>
</dbReference>
<dbReference type="GO" id="GO:0008270">
    <property type="term" value="F:zinc ion binding"/>
    <property type="evidence" value="ECO:0007669"/>
    <property type="project" value="UniProtKB-KW"/>
</dbReference>
<gene>
    <name evidence="10" type="ORF">NP493_117g05027</name>
</gene>
<keyword evidence="4 7" id="KW-0863">Zinc-finger</keyword>
<dbReference type="InterPro" id="IPR013087">
    <property type="entry name" value="Znf_C2H2_type"/>
</dbReference>
<evidence type="ECO:0000256" key="7">
    <source>
        <dbReference type="PROSITE-ProRule" id="PRU00042"/>
    </source>
</evidence>
<dbReference type="SUPFAM" id="SSF57667">
    <property type="entry name" value="beta-beta-alpha zinc fingers"/>
    <property type="match status" value="2"/>
</dbReference>
<evidence type="ECO:0000256" key="3">
    <source>
        <dbReference type="ARBA" id="ARBA00022737"/>
    </source>
</evidence>
<dbReference type="PANTHER" id="PTHR16515">
    <property type="entry name" value="PR DOMAIN ZINC FINGER PROTEIN"/>
    <property type="match status" value="1"/>
</dbReference>
<dbReference type="FunFam" id="3.30.160.60:FF:001182">
    <property type="entry name" value="Zinc finger, C2H2 type"/>
    <property type="match status" value="1"/>
</dbReference>
<dbReference type="InterPro" id="IPR036236">
    <property type="entry name" value="Znf_C2H2_sf"/>
</dbReference>
<evidence type="ECO:0000259" key="9">
    <source>
        <dbReference type="PROSITE" id="PS50157"/>
    </source>
</evidence>
<evidence type="ECO:0000313" key="11">
    <source>
        <dbReference type="Proteomes" id="UP001209878"/>
    </source>
</evidence>
<keyword evidence="6" id="KW-0539">Nucleus</keyword>
<dbReference type="SMART" id="SM00355">
    <property type="entry name" value="ZnF_C2H2"/>
    <property type="match status" value="4"/>
</dbReference>
<organism evidence="10 11">
    <name type="scientific">Ridgeia piscesae</name>
    <name type="common">Tubeworm</name>
    <dbReference type="NCBI Taxonomy" id="27915"/>
    <lineage>
        <taxon>Eukaryota</taxon>
        <taxon>Metazoa</taxon>
        <taxon>Spiralia</taxon>
        <taxon>Lophotrochozoa</taxon>
        <taxon>Annelida</taxon>
        <taxon>Polychaeta</taxon>
        <taxon>Sedentaria</taxon>
        <taxon>Canalipalpata</taxon>
        <taxon>Sabellida</taxon>
        <taxon>Siboglinidae</taxon>
        <taxon>Ridgeia</taxon>
    </lineage>
</organism>
<keyword evidence="5" id="KW-0862">Zinc</keyword>
<evidence type="ECO:0000256" key="1">
    <source>
        <dbReference type="ARBA" id="ARBA00004123"/>
    </source>
</evidence>
<dbReference type="AlphaFoldDB" id="A0AAD9P691"/>
<evidence type="ECO:0000256" key="2">
    <source>
        <dbReference type="ARBA" id="ARBA00022723"/>
    </source>
</evidence>
<evidence type="ECO:0000256" key="8">
    <source>
        <dbReference type="SAM" id="MobiDB-lite"/>
    </source>
</evidence>
<accession>A0AAD9P691</accession>
<protein>
    <recommendedName>
        <fullName evidence="9">C2H2-type domain-containing protein</fullName>
    </recommendedName>
</protein>
<dbReference type="GO" id="GO:0010468">
    <property type="term" value="P:regulation of gene expression"/>
    <property type="evidence" value="ECO:0007669"/>
    <property type="project" value="TreeGrafter"/>
</dbReference>
<reference evidence="10" key="1">
    <citation type="journal article" date="2023" name="Mol. Biol. Evol.">
        <title>Third-Generation Sequencing Reveals the Adaptive Role of the Epigenome in Three Deep-Sea Polychaetes.</title>
        <authorList>
            <person name="Perez M."/>
            <person name="Aroh O."/>
            <person name="Sun Y."/>
            <person name="Lan Y."/>
            <person name="Juniper S.K."/>
            <person name="Young C.R."/>
            <person name="Angers B."/>
            <person name="Qian P.Y."/>
        </authorList>
    </citation>
    <scope>NUCLEOTIDE SEQUENCE</scope>
    <source>
        <strain evidence="10">R07B-5</strain>
    </source>
</reference>
<feature type="domain" description="C2H2-type" evidence="9">
    <location>
        <begin position="316"/>
        <end position="343"/>
    </location>
</feature>